<dbReference type="GO" id="GO:0006094">
    <property type="term" value="P:gluconeogenesis"/>
    <property type="evidence" value="ECO:0007669"/>
    <property type="project" value="UniProtKB-UniRule"/>
</dbReference>
<dbReference type="HAMAP" id="MF_01039">
    <property type="entry name" value="PGAM_GpmA"/>
    <property type="match status" value="1"/>
</dbReference>
<dbReference type="Proteomes" id="UP001248067">
    <property type="component" value="Unassembled WGS sequence"/>
</dbReference>
<comment type="similarity">
    <text evidence="2 6">Belongs to the phosphoglycerate mutase family. BPG-dependent PGAM subfamily.</text>
</comment>
<comment type="function">
    <text evidence="6 10">Catalyzes the interconversion of 2-phosphoglycerate and 3-phosphoglycerate.</text>
</comment>
<reference evidence="12 13" key="2">
    <citation type="submission" date="2019-09" db="EMBL/GenBank/DDBJ databases">
        <authorList>
            <person name="Depoorter E."/>
        </authorList>
    </citation>
    <scope>NUCLEOTIDE SEQUENCE [LARGE SCALE GENOMIC DNA]</scope>
    <source>
        <strain evidence="12">LMG 26883</strain>
    </source>
</reference>
<comment type="pathway">
    <text evidence="6 10">Carbohydrate degradation; glycolysis; pyruvate from D-glyceraldehyde 3-phosphate: step 3/5.</text>
</comment>
<evidence type="ECO:0000256" key="7">
    <source>
        <dbReference type="PIRSR" id="PIRSR613078-1"/>
    </source>
</evidence>
<feature type="binding site" evidence="6 8">
    <location>
        <begin position="38"/>
        <end position="45"/>
    </location>
    <ligand>
        <name>substrate</name>
    </ligand>
</feature>
<dbReference type="GO" id="GO:0004619">
    <property type="term" value="F:phosphoglycerate mutase activity"/>
    <property type="evidence" value="ECO:0007669"/>
    <property type="project" value="UniProtKB-UniRule"/>
</dbReference>
<keyword evidence="14" id="KW-1185">Reference proteome</keyword>
<keyword evidence="5 6" id="KW-0413">Isomerase</keyword>
<evidence type="ECO:0000256" key="2">
    <source>
        <dbReference type="ARBA" id="ARBA00006717"/>
    </source>
</evidence>
<dbReference type="PANTHER" id="PTHR11931">
    <property type="entry name" value="PHOSPHOGLYCERATE MUTASE"/>
    <property type="match status" value="1"/>
</dbReference>
<protein>
    <recommendedName>
        <fullName evidence="6 10">2,3-bisphosphoglycerate-dependent phosphoglycerate mutase</fullName>
        <shortName evidence="6">BPG-dependent PGAM</shortName>
        <shortName evidence="6">PGAM</shortName>
        <shortName evidence="6">Phosphoglyceromutase</shortName>
        <shortName evidence="6">dPGM</shortName>
        <ecNumber evidence="6 10">5.4.2.11</ecNumber>
    </recommendedName>
</protein>
<feature type="binding site" evidence="6 8">
    <location>
        <position position="90"/>
    </location>
    <ligand>
        <name>substrate</name>
    </ligand>
</feature>
<evidence type="ECO:0000313" key="11">
    <source>
        <dbReference type="EMBL" id="MDR8752025.1"/>
    </source>
</evidence>
<feature type="binding site" evidence="6 8">
    <location>
        <begin position="117"/>
        <end position="120"/>
    </location>
    <ligand>
        <name>substrate</name>
    </ligand>
</feature>
<reference evidence="11 14" key="1">
    <citation type="submission" date="2019-06" db="EMBL/GenBank/DDBJ databases">
        <title>Evolution of Burkholderia multivorans in the lungs of Cystic Fibrosis patients.</title>
        <authorList>
            <person name="Moreira L.M."/>
        </authorList>
    </citation>
    <scope>NUCLEOTIDE SEQUENCE [LARGE SCALE GENOMIC DNA]</scope>
    <source>
        <strain evidence="11 14">VC13239</strain>
    </source>
</reference>
<evidence type="ECO:0000256" key="4">
    <source>
        <dbReference type="ARBA" id="ARBA00023152"/>
    </source>
</evidence>
<feature type="active site" description="Proton donor/acceptor" evidence="6 7">
    <location>
        <position position="117"/>
    </location>
</feature>
<feature type="binding site" evidence="6 8">
    <location>
        <begin position="144"/>
        <end position="145"/>
    </location>
    <ligand>
        <name>substrate</name>
    </ligand>
</feature>
<feature type="binding site" evidence="6 8">
    <location>
        <position position="128"/>
    </location>
    <ligand>
        <name>substrate</name>
    </ligand>
</feature>
<evidence type="ECO:0000256" key="9">
    <source>
        <dbReference type="PIRSR" id="PIRSR613078-3"/>
    </source>
</evidence>
<dbReference type="PROSITE" id="PS00175">
    <property type="entry name" value="PG_MUTASE"/>
    <property type="match status" value="1"/>
</dbReference>
<accession>A0A6P2R7W8</accession>
<dbReference type="EMBL" id="CABVPP010000090">
    <property type="protein sequence ID" value="VWC31657.1"/>
    <property type="molecule type" value="Genomic_DNA"/>
</dbReference>
<dbReference type="SMART" id="SM00855">
    <property type="entry name" value="PGAM"/>
    <property type="match status" value="1"/>
</dbReference>
<dbReference type="AlphaFoldDB" id="A0A6P2R7W8"/>
<dbReference type="GO" id="GO:0006096">
    <property type="term" value="P:glycolytic process"/>
    <property type="evidence" value="ECO:0007669"/>
    <property type="project" value="UniProtKB-UniRule"/>
</dbReference>
<dbReference type="Pfam" id="PF00300">
    <property type="entry name" value="His_Phos_1"/>
    <property type="match status" value="1"/>
</dbReference>
<dbReference type="InterPro" id="IPR029033">
    <property type="entry name" value="His_PPase_superfam"/>
</dbReference>
<evidence type="ECO:0000256" key="5">
    <source>
        <dbReference type="ARBA" id="ARBA00023235"/>
    </source>
</evidence>
<feature type="site" description="Transition state stabilizer" evidence="6 9">
    <location>
        <position position="207"/>
    </location>
</feature>
<dbReference type="EMBL" id="VJSY01000002">
    <property type="protein sequence ID" value="MDR8752025.1"/>
    <property type="molecule type" value="Genomic_DNA"/>
</dbReference>
<evidence type="ECO:0000313" key="14">
    <source>
        <dbReference type="Proteomes" id="UP001248067"/>
    </source>
</evidence>
<sequence>MIGWPKARTQHASVETGVQEVHDVGHEDGQAYSLVLVRHGESEWNRDGRFTGWTDIDLTTEGERQAREAGRMLARVHRQFDLAYTSVLKRSIRTLWLMLEELDQAWIPVAHDWRLNERHYGNLTGMHKAQAIEIYGEQAVLQWRRSYHGRPPPISVNESDRRYRRLLPREIPSAESLCDTEHRVGAFWIDTLVPAIASGNQIIVCGHGNGLRALVKILDGLSETEVMRLDIPNGIPLVYQFDADMRVANRFYVEEPARRESNIL</sequence>
<dbReference type="NCBIfam" id="TIGR01258">
    <property type="entry name" value="pgm_1"/>
    <property type="match status" value="1"/>
</dbReference>
<comment type="subunit">
    <text evidence="6">Homodimer.</text>
</comment>
<dbReference type="FunFam" id="3.40.50.1240:FF:000003">
    <property type="entry name" value="2,3-bisphosphoglycerate-dependent phosphoglycerate mutase"/>
    <property type="match status" value="1"/>
</dbReference>
<dbReference type="Proteomes" id="UP000494162">
    <property type="component" value="Unassembled WGS sequence"/>
</dbReference>
<gene>
    <name evidence="6" type="primary">gpmA</name>
    <name evidence="11" type="synonym">gpmA_1</name>
    <name evidence="12" type="ORF">BPS26883_06446</name>
    <name evidence="11" type="ORF">FEQ00_00427</name>
</gene>
<feature type="binding site" evidence="6 8">
    <location>
        <begin position="208"/>
        <end position="209"/>
    </location>
    <ligand>
        <name>substrate</name>
    </ligand>
</feature>
<evidence type="ECO:0000256" key="1">
    <source>
        <dbReference type="ARBA" id="ARBA00000380"/>
    </source>
</evidence>
<evidence type="ECO:0000256" key="8">
    <source>
        <dbReference type="PIRSR" id="PIRSR613078-2"/>
    </source>
</evidence>
<dbReference type="EC" id="5.4.2.11" evidence="6 10"/>
<dbReference type="Gene3D" id="3.40.50.1240">
    <property type="entry name" value="Phosphoglycerate mutase-like"/>
    <property type="match status" value="1"/>
</dbReference>
<keyword evidence="4 6" id="KW-0324">Glycolysis</keyword>
<evidence type="ECO:0000256" key="10">
    <source>
        <dbReference type="RuleBase" id="RU004512"/>
    </source>
</evidence>
<name>A0A6P2R7W8_9BURK</name>
<evidence type="ECO:0000313" key="12">
    <source>
        <dbReference type="EMBL" id="VWC31657.1"/>
    </source>
</evidence>
<comment type="catalytic activity">
    <reaction evidence="1 6 10">
        <text>(2R)-2-phosphoglycerate = (2R)-3-phosphoglycerate</text>
        <dbReference type="Rhea" id="RHEA:15901"/>
        <dbReference type="ChEBI" id="CHEBI:58272"/>
        <dbReference type="ChEBI" id="CHEBI:58289"/>
        <dbReference type="EC" id="5.4.2.11"/>
    </reaction>
</comment>
<evidence type="ECO:0000256" key="6">
    <source>
        <dbReference type="HAMAP-Rule" id="MF_01039"/>
    </source>
</evidence>
<feature type="binding site" evidence="6 8">
    <location>
        <begin position="51"/>
        <end position="52"/>
    </location>
    <ligand>
        <name>substrate</name>
    </ligand>
</feature>
<keyword evidence="3 6" id="KW-0312">Gluconeogenesis</keyword>
<evidence type="ECO:0000313" key="13">
    <source>
        <dbReference type="Proteomes" id="UP000494162"/>
    </source>
</evidence>
<dbReference type="InterPro" id="IPR001345">
    <property type="entry name" value="PG/BPGM_mutase_AS"/>
</dbReference>
<evidence type="ECO:0000256" key="3">
    <source>
        <dbReference type="ARBA" id="ARBA00022432"/>
    </source>
</evidence>
<dbReference type="SUPFAM" id="SSF53254">
    <property type="entry name" value="Phosphoglycerate mutase-like"/>
    <property type="match status" value="1"/>
</dbReference>
<dbReference type="InterPro" id="IPR005952">
    <property type="entry name" value="Phosphogly_mut1"/>
</dbReference>
<dbReference type="CDD" id="cd07067">
    <property type="entry name" value="HP_PGM_like"/>
    <property type="match status" value="1"/>
</dbReference>
<organism evidence="12 13">
    <name type="scientific">Burkholderia pseudomultivorans</name>
    <dbReference type="NCBI Taxonomy" id="1207504"/>
    <lineage>
        <taxon>Bacteria</taxon>
        <taxon>Pseudomonadati</taxon>
        <taxon>Pseudomonadota</taxon>
        <taxon>Betaproteobacteria</taxon>
        <taxon>Burkholderiales</taxon>
        <taxon>Burkholderiaceae</taxon>
        <taxon>Burkholderia</taxon>
        <taxon>Burkholderia cepacia complex</taxon>
    </lineage>
</organism>
<proteinExistence type="inferred from homology"/>
<feature type="active site" description="Tele-phosphohistidine intermediate" evidence="6 7">
    <location>
        <position position="39"/>
    </location>
</feature>
<dbReference type="InterPro" id="IPR013078">
    <property type="entry name" value="His_Pase_superF_clade-1"/>
</dbReference>
<dbReference type="UniPathway" id="UPA00109">
    <property type="reaction ID" value="UER00186"/>
</dbReference>